<dbReference type="InterPro" id="IPR025533">
    <property type="entry name" value="DUF4419"/>
</dbReference>
<dbReference type="PANTHER" id="PTHR31252">
    <property type="entry name" value="DUF4419 DOMAIN-CONTAINING PROTEIN"/>
    <property type="match status" value="1"/>
</dbReference>
<feature type="transmembrane region" description="Helical" evidence="1">
    <location>
        <begin position="303"/>
        <end position="320"/>
    </location>
</feature>
<accession>A0A815Y1P8</accession>
<gene>
    <name evidence="2" type="ORF">JXQ802_LOCUS44645</name>
</gene>
<keyword evidence="1" id="KW-0472">Membrane</keyword>
<comment type="caution">
    <text evidence="2">The sequence shown here is derived from an EMBL/GenBank/DDBJ whole genome shotgun (WGS) entry which is preliminary data.</text>
</comment>
<evidence type="ECO:0000313" key="3">
    <source>
        <dbReference type="Proteomes" id="UP000663870"/>
    </source>
</evidence>
<dbReference type="PANTHER" id="PTHR31252:SF11">
    <property type="entry name" value="DUF4419 DOMAIN-CONTAINING PROTEIN"/>
    <property type="match status" value="1"/>
</dbReference>
<sequence>MSEVFSDQVTNKNSLEYHTIAIDKDLQPVEKDYHIHAPKNHPDADYWINEVDKEGGETRYKIQHVIANGSHTSSRGSHAIFSAFLHAYNSHEDIVLSPDDIWLMICIYFSNYVNQNTEQLRTLFVDHEGSKLLTIVQVGLIEPDWKDFLERMRVEIDKSVKHNVIDLLTADFSTTGASLQDVEFVRYILWGGTDTFASYIDSLLPIIDEFINTYRNKVNREFWNKVMDIEHVGGGTSGRMPGIYISGWFLKLCYGLHNRKSCHTKEITLRSLVVPVKVDNESKYLIKPCHLDFFLILLTQKNIMIKTITIGLFFLCILIVNGKITHEQLSSINTALTTINQFENKCTTSSDCLTEPIGARACGGPGGYIVYSKTSSYVEYILSLAKLTTKLGRQYNEENSVISICTLAKQPIAVCDKNHMCVAQ</sequence>
<evidence type="ECO:0000256" key="1">
    <source>
        <dbReference type="SAM" id="Phobius"/>
    </source>
</evidence>
<organism evidence="2 3">
    <name type="scientific">Rotaria sordida</name>
    <dbReference type="NCBI Taxonomy" id="392033"/>
    <lineage>
        <taxon>Eukaryota</taxon>
        <taxon>Metazoa</taxon>
        <taxon>Spiralia</taxon>
        <taxon>Gnathifera</taxon>
        <taxon>Rotifera</taxon>
        <taxon>Eurotatoria</taxon>
        <taxon>Bdelloidea</taxon>
        <taxon>Philodinida</taxon>
        <taxon>Philodinidae</taxon>
        <taxon>Rotaria</taxon>
    </lineage>
</organism>
<reference evidence="2" key="1">
    <citation type="submission" date="2021-02" db="EMBL/GenBank/DDBJ databases">
        <authorList>
            <person name="Nowell W R."/>
        </authorList>
    </citation>
    <scope>NUCLEOTIDE SEQUENCE</scope>
</reference>
<dbReference type="Pfam" id="PF14388">
    <property type="entry name" value="DUF4419"/>
    <property type="match status" value="2"/>
</dbReference>
<name>A0A815Y1P8_9BILA</name>
<dbReference type="Proteomes" id="UP000663870">
    <property type="component" value="Unassembled WGS sequence"/>
</dbReference>
<proteinExistence type="predicted"/>
<keyword evidence="1" id="KW-0812">Transmembrane</keyword>
<protein>
    <submittedName>
        <fullName evidence="2">Uncharacterized protein</fullName>
    </submittedName>
</protein>
<keyword evidence="3" id="KW-1185">Reference proteome</keyword>
<dbReference type="EMBL" id="CAJNOL010003488">
    <property type="protein sequence ID" value="CAF1564495.1"/>
    <property type="molecule type" value="Genomic_DNA"/>
</dbReference>
<keyword evidence="1" id="KW-1133">Transmembrane helix</keyword>
<dbReference type="AlphaFoldDB" id="A0A815Y1P8"/>
<evidence type="ECO:0000313" key="2">
    <source>
        <dbReference type="EMBL" id="CAF1564495.1"/>
    </source>
</evidence>